<evidence type="ECO:0000313" key="14">
    <source>
        <dbReference type="EMBL" id="GHF97795.1"/>
    </source>
</evidence>
<dbReference type="InterPro" id="IPR013785">
    <property type="entry name" value="Aldolase_TIM"/>
</dbReference>
<evidence type="ECO:0000259" key="13">
    <source>
        <dbReference type="Pfam" id="PF01207"/>
    </source>
</evidence>
<feature type="binding site" evidence="9">
    <location>
        <begin position="211"/>
        <end position="213"/>
    </location>
    <ligand>
        <name>FMN</name>
        <dbReference type="ChEBI" id="CHEBI:58210"/>
    </ligand>
</feature>
<dbReference type="HAMAP" id="MF_02043">
    <property type="entry name" value="DusC_subfam"/>
    <property type="match status" value="1"/>
</dbReference>
<reference evidence="14" key="2">
    <citation type="submission" date="2020-09" db="EMBL/GenBank/DDBJ databases">
        <authorList>
            <person name="Sun Q."/>
            <person name="Kim S."/>
        </authorList>
    </citation>
    <scope>NUCLEOTIDE SEQUENCE</scope>
    <source>
        <strain evidence="14">KCTC 42731</strain>
    </source>
</reference>
<evidence type="ECO:0000256" key="6">
    <source>
        <dbReference type="ARBA" id="ARBA00022857"/>
    </source>
</evidence>
<dbReference type="Pfam" id="PF01207">
    <property type="entry name" value="Dus"/>
    <property type="match status" value="1"/>
</dbReference>
<keyword evidence="7 9" id="KW-0694">RNA-binding</keyword>
<dbReference type="InterPro" id="IPR032886">
    <property type="entry name" value="DusC"/>
</dbReference>
<dbReference type="EC" id="1.3.1.-" evidence="9"/>
<evidence type="ECO:0000256" key="11">
    <source>
        <dbReference type="PIRSR" id="PIRSR006621-1"/>
    </source>
</evidence>
<keyword evidence="3 9" id="KW-0285">Flavoprotein</keyword>
<feature type="site" description="Interacts with tRNA; defines subfamily-specific binding signature" evidence="9">
    <location>
        <position position="306"/>
    </location>
</feature>
<dbReference type="CDD" id="cd02801">
    <property type="entry name" value="DUS_like_FMN"/>
    <property type="match status" value="1"/>
</dbReference>
<feature type="site" description="Interacts with tRNA" evidence="9">
    <location>
        <position position="188"/>
    </location>
</feature>
<dbReference type="PIRSF" id="PIRSF006621">
    <property type="entry name" value="Dus"/>
    <property type="match status" value="1"/>
</dbReference>
<name>A0A919BKI8_9GAMM</name>
<feature type="binding site" evidence="9 12">
    <location>
        <begin position="235"/>
        <end position="236"/>
    </location>
    <ligand>
        <name>FMN</name>
        <dbReference type="ChEBI" id="CHEBI:58210"/>
    </ligand>
</feature>
<feature type="binding site" evidence="9 12">
    <location>
        <position position="80"/>
    </location>
    <ligand>
        <name>FMN</name>
        <dbReference type="ChEBI" id="CHEBI:58210"/>
    </ligand>
</feature>
<evidence type="ECO:0000256" key="10">
    <source>
        <dbReference type="PIRNR" id="PIRNR006621"/>
    </source>
</evidence>
<comment type="caution">
    <text evidence="14">The sequence shown here is derived from an EMBL/GenBank/DDBJ whole genome shotgun (WGS) entry which is preliminary data.</text>
</comment>
<keyword evidence="2 9" id="KW-0820">tRNA-binding</keyword>
<dbReference type="AlphaFoldDB" id="A0A919BKI8"/>
<feature type="site" description="Interacts with tRNA" evidence="9">
    <location>
        <position position="290"/>
    </location>
</feature>
<evidence type="ECO:0000256" key="5">
    <source>
        <dbReference type="ARBA" id="ARBA00022694"/>
    </source>
</evidence>
<dbReference type="InterPro" id="IPR035587">
    <property type="entry name" value="DUS-like_FMN-bd"/>
</dbReference>
<keyword evidence="12" id="KW-0547">Nucleotide-binding</keyword>
<proteinExistence type="inferred from homology"/>
<dbReference type="EMBL" id="BNCK01000006">
    <property type="protein sequence ID" value="GHF97795.1"/>
    <property type="molecule type" value="Genomic_DNA"/>
</dbReference>
<comment type="function">
    <text evidence="9">Catalyzes the synthesis of 5,6-dihydrouridine (D), a modified base found in the D-loop of most tRNAs, via the reduction of the C5-C6 double bond in target uridines. Specifically modifies U16 in tRNAs.</text>
</comment>
<evidence type="ECO:0000256" key="4">
    <source>
        <dbReference type="ARBA" id="ARBA00022643"/>
    </source>
</evidence>
<accession>A0A919BKI8</accession>
<evidence type="ECO:0000256" key="1">
    <source>
        <dbReference type="ARBA" id="ARBA00001917"/>
    </source>
</evidence>
<feature type="site" description="Interacts with tRNA; defines subfamily-specific binding signature" evidence="9">
    <location>
        <position position="47"/>
    </location>
</feature>
<protein>
    <recommendedName>
        <fullName evidence="9">tRNA-dihydrouridine(16) synthase</fullName>
        <ecNumber evidence="9">1.3.1.-</ecNumber>
    </recommendedName>
    <alternativeName>
        <fullName evidence="9">U16-specific dihydrouridine synthase</fullName>
        <shortName evidence="9">U16-specific Dus</shortName>
    </alternativeName>
    <alternativeName>
        <fullName evidence="9">tRNA-dihydrouridine synthase C</fullName>
    </alternativeName>
</protein>
<keyword evidence="4 9" id="KW-0288">FMN</keyword>
<keyword evidence="5 9" id="KW-0819">tRNA processing</keyword>
<evidence type="ECO:0000256" key="12">
    <source>
        <dbReference type="PIRSR" id="PIRSR006621-2"/>
    </source>
</evidence>
<feature type="binding site" evidence="9 12">
    <location>
        <position position="151"/>
    </location>
    <ligand>
        <name>FMN</name>
        <dbReference type="ChEBI" id="CHEBI:58210"/>
    </ligand>
</feature>
<dbReference type="PANTHER" id="PTHR11082">
    <property type="entry name" value="TRNA-DIHYDROURIDINE SYNTHASE"/>
    <property type="match status" value="1"/>
</dbReference>
<dbReference type="GO" id="GO:0010181">
    <property type="term" value="F:FMN binding"/>
    <property type="evidence" value="ECO:0007669"/>
    <property type="project" value="UniProtKB-UniRule"/>
</dbReference>
<feature type="binding site" evidence="12">
    <location>
        <position position="180"/>
    </location>
    <ligand>
        <name>FMN</name>
        <dbReference type="ChEBI" id="CHEBI:58210"/>
    </ligand>
</feature>
<dbReference type="NCBIfam" id="NF007838">
    <property type="entry name" value="PRK10550.1"/>
    <property type="match status" value="1"/>
</dbReference>
<evidence type="ECO:0000256" key="7">
    <source>
        <dbReference type="ARBA" id="ARBA00022884"/>
    </source>
</evidence>
<keyword evidence="15" id="KW-1185">Reference proteome</keyword>
<comment type="cofactor">
    <cofactor evidence="1 9 10 12">
        <name>FMN</name>
        <dbReference type="ChEBI" id="CHEBI:58210"/>
    </cofactor>
</comment>
<comment type="catalytic activity">
    <reaction evidence="9">
        <text>5,6-dihydrouridine(16) in tRNA + NAD(+) = uridine(16) in tRNA + NADH + H(+)</text>
        <dbReference type="Rhea" id="RHEA:53380"/>
        <dbReference type="Rhea" id="RHEA-COMP:13543"/>
        <dbReference type="Rhea" id="RHEA-COMP:13544"/>
        <dbReference type="ChEBI" id="CHEBI:15378"/>
        <dbReference type="ChEBI" id="CHEBI:57540"/>
        <dbReference type="ChEBI" id="CHEBI:57945"/>
        <dbReference type="ChEBI" id="CHEBI:65315"/>
        <dbReference type="ChEBI" id="CHEBI:74443"/>
    </reaction>
</comment>
<dbReference type="PANTHER" id="PTHR11082:SF26">
    <property type="entry name" value="TRNA-DIHYDROURIDINE(16) SYNTHASE"/>
    <property type="match status" value="1"/>
</dbReference>
<dbReference type="GO" id="GO:0000049">
    <property type="term" value="F:tRNA binding"/>
    <property type="evidence" value="ECO:0007669"/>
    <property type="project" value="UniProtKB-UniRule"/>
</dbReference>
<feature type="site" description="Interacts with tRNA" evidence="9">
    <location>
        <position position="107"/>
    </location>
</feature>
<evidence type="ECO:0000313" key="15">
    <source>
        <dbReference type="Proteomes" id="UP000623842"/>
    </source>
</evidence>
<keyword evidence="6 9" id="KW-0521">NADP</keyword>
<evidence type="ECO:0000256" key="3">
    <source>
        <dbReference type="ARBA" id="ARBA00022630"/>
    </source>
</evidence>
<feature type="site" description="Interacts with tRNA; defines subfamily-specific binding signature" evidence="9">
    <location>
        <position position="285"/>
    </location>
</feature>
<dbReference type="InterPro" id="IPR001269">
    <property type="entry name" value="DUS_fam"/>
</dbReference>
<feature type="active site" description="Proton donor" evidence="9 11">
    <location>
        <position position="110"/>
    </location>
</feature>
<comment type="similarity">
    <text evidence="10">Belongs to the dus family.</text>
</comment>
<dbReference type="InterPro" id="IPR018517">
    <property type="entry name" value="tRNA_hU_synthase_CS"/>
</dbReference>
<keyword evidence="8 9" id="KW-0560">Oxidoreductase</keyword>
<dbReference type="InterPro" id="IPR042270">
    <property type="entry name" value="DusC_C"/>
</dbReference>
<reference evidence="14" key="1">
    <citation type="journal article" date="2014" name="Int. J. Syst. Evol. Microbiol.">
        <title>Complete genome sequence of Corynebacterium casei LMG S-19264T (=DSM 44701T), isolated from a smear-ripened cheese.</title>
        <authorList>
            <consortium name="US DOE Joint Genome Institute (JGI-PGF)"/>
            <person name="Walter F."/>
            <person name="Albersmeier A."/>
            <person name="Kalinowski J."/>
            <person name="Ruckert C."/>
        </authorList>
    </citation>
    <scope>NUCLEOTIDE SEQUENCE</scope>
    <source>
        <strain evidence="14">KCTC 42731</strain>
    </source>
</reference>
<organism evidence="14 15">
    <name type="scientific">Thalassotalea marina</name>
    <dbReference type="NCBI Taxonomy" id="1673741"/>
    <lineage>
        <taxon>Bacteria</taxon>
        <taxon>Pseudomonadati</taxon>
        <taxon>Pseudomonadota</taxon>
        <taxon>Gammaproteobacteria</taxon>
        <taxon>Alteromonadales</taxon>
        <taxon>Colwelliaceae</taxon>
        <taxon>Thalassotalea</taxon>
    </lineage>
</organism>
<evidence type="ECO:0000256" key="9">
    <source>
        <dbReference type="HAMAP-Rule" id="MF_02043"/>
    </source>
</evidence>
<dbReference type="Gene3D" id="3.20.20.70">
    <property type="entry name" value="Aldolase class I"/>
    <property type="match status" value="1"/>
</dbReference>
<comment type="catalytic activity">
    <reaction evidence="9">
        <text>5,6-dihydrouridine(16) in tRNA + NADP(+) = uridine(16) in tRNA + NADPH + H(+)</text>
        <dbReference type="Rhea" id="RHEA:53376"/>
        <dbReference type="Rhea" id="RHEA-COMP:13543"/>
        <dbReference type="Rhea" id="RHEA-COMP:13544"/>
        <dbReference type="ChEBI" id="CHEBI:15378"/>
        <dbReference type="ChEBI" id="CHEBI:57783"/>
        <dbReference type="ChEBI" id="CHEBI:58349"/>
        <dbReference type="ChEBI" id="CHEBI:65315"/>
        <dbReference type="ChEBI" id="CHEBI:74443"/>
    </reaction>
</comment>
<dbReference type="PROSITE" id="PS01136">
    <property type="entry name" value="UPF0034"/>
    <property type="match status" value="1"/>
</dbReference>
<dbReference type="RefSeq" id="WP_189771689.1">
    <property type="nucleotide sequence ID" value="NZ_BNCK01000006.1"/>
</dbReference>
<evidence type="ECO:0000256" key="2">
    <source>
        <dbReference type="ARBA" id="ARBA00022555"/>
    </source>
</evidence>
<comment type="similarity">
    <text evidence="9">Belongs to the Dus family. DusC subfamily.</text>
</comment>
<gene>
    <name evidence="9 14" type="primary">dusC</name>
    <name evidence="14" type="ORF">GCM10017161_27560</name>
</gene>
<dbReference type="GO" id="GO:0017150">
    <property type="term" value="F:tRNA dihydrouridine synthase activity"/>
    <property type="evidence" value="ECO:0007669"/>
    <property type="project" value="UniProtKB-UniRule"/>
</dbReference>
<feature type="site" description="Interacts with tRNA; defines subfamily-specific binding signature" evidence="9">
    <location>
        <position position="283"/>
    </location>
</feature>
<dbReference type="Proteomes" id="UP000623842">
    <property type="component" value="Unassembled WGS sequence"/>
</dbReference>
<evidence type="ECO:0000256" key="8">
    <source>
        <dbReference type="ARBA" id="ARBA00023002"/>
    </source>
</evidence>
<dbReference type="SUPFAM" id="SSF51395">
    <property type="entry name" value="FMN-linked oxidoreductases"/>
    <property type="match status" value="1"/>
</dbReference>
<sequence>MCLTNNIEFSKVNRITLAPMEGVADVLMRELLTSINQYDLCITEFVRVVKGVVPKSIFKKISPELNNQGKTTNGTPVRVQLLGQYPQWMAENAMRAIELGSHGVDLNFGCPAKTVNKSKGGAVLLKTPETIYQIVSAVRQAVPSQQVVSAKIRLGFDDTSLFEEIVDAIEQAKASELTIHARTKRDGYNPPAYWQHIGNIKHKTQMPLCANGEIWDLASAQQCMLEAKTSNLMLGRGALATPNLANVLKGTEEKMSWPALCELLQHYAELELQGDKSFYFSSRLKQWLRYLKLQYPEAEQLFQQIKTLKNKQDILAVISTLKIA</sequence>
<dbReference type="GO" id="GO:0050660">
    <property type="term" value="F:flavin adenine dinucleotide binding"/>
    <property type="evidence" value="ECO:0007669"/>
    <property type="project" value="InterPro"/>
</dbReference>
<feature type="domain" description="DUS-like FMN-binding" evidence="13">
    <location>
        <begin position="16"/>
        <end position="313"/>
    </location>
</feature>
<dbReference type="Gene3D" id="1.20.225.30">
    <property type="entry name" value="Dihydrouridine synthase, C-terminal recognition domain"/>
    <property type="match status" value="1"/>
</dbReference>